<organism evidence="3 4">
    <name type="scientific">Pseudanabaena galeata UHCC 0370</name>
    <dbReference type="NCBI Taxonomy" id="3110310"/>
    <lineage>
        <taxon>Bacteria</taxon>
        <taxon>Bacillati</taxon>
        <taxon>Cyanobacteriota</taxon>
        <taxon>Cyanophyceae</taxon>
        <taxon>Pseudanabaenales</taxon>
        <taxon>Pseudanabaenaceae</taxon>
        <taxon>Pseudanabaena</taxon>
    </lineage>
</organism>
<dbReference type="PANTHER" id="PTHR47485:SF1">
    <property type="entry name" value="THYLAKOID LUMENAL 17.4 KDA PROTEIN, CHLOROPLASTIC"/>
    <property type="match status" value="1"/>
</dbReference>
<feature type="signal peptide" evidence="2">
    <location>
        <begin position="1"/>
        <end position="22"/>
    </location>
</feature>
<dbReference type="InterPro" id="IPR001646">
    <property type="entry name" value="5peptide_repeat"/>
</dbReference>
<name>A0ABU5TDL2_9CYAN</name>
<accession>A0ABU5TDL2</accession>
<evidence type="ECO:0000256" key="1">
    <source>
        <dbReference type="ARBA" id="ARBA00022737"/>
    </source>
</evidence>
<dbReference type="Pfam" id="PF00805">
    <property type="entry name" value="Pentapeptide"/>
    <property type="match status" value="1"/>
</dbReference>
<proteinExistence type="predicted"/>
<gene>
    <name evidence="3" type="ORF">VB774_01800</name>
</gene>
<dbReference type="PANTHER" id="PTHR47485">
    <property type="entry name" value="THYLAKOID LUMENAL 17.4 KDA PROTEIN, CHLOROPLASTIC"/>
    <property type="match status" value="1"/>
</dbReference>
<reference evidence="3 4" key="1">
    <citation type="submission" date="2023-12" db="EMBL/GenBank/DDBJ databases">
        <title>Baltic Sea Cyanobacteria.</title>
        <authorList>
            <person name="Delbaje E."/>
            <person name="Fewer D.P."/>
            <person name="Shishido T.K."/>
        </authorList>
    </citation>
    <scope>NUCLEOTIDE SEQUENCE [LARGE SCALE GENOMIC DNA]</scope>
    <source>
        <strain evidence="3 4">UHCC 0370</strain>
    </source>
</reference>
<protein>
    <submittedName>
        <fullName evidence="3">Pentapeptide repeat-containing protein</fullName>
    </submittedName>
</protein>
<keyword evidence="1" id="KW-0677">Repeat</keyword>
<sequence>MLHNYFLLGAIALPLYFSLAQAAIADPVSQLLETRACPECELSNANLSEAKLNGANLSLAKMRAVDLRKANLIGANLIGAYLKDANFQDANLRWANFTNADLENVDFRGADLRGAKFSAALLKDINAQKSIFCRTIMSDGKLNNRDCRLSGD</sequence>
<evidence type="ECO:0000256" key="2">
    <source>
        <dbReference type="SAM" id="SignalP"/>
    </source>
</evidence>
<keyword evidence="4" id="KW-1185">Reference proteome</keyword>
<evidence type="ECO:0000313" key="3">
    <source>
        <dbReference type="EMBL" id="MEA5476342.1"/>
    </source>
</evidence>
<feature type="chain" id="PRO_5046826572" evidence="2">
    <location>
        <begin position="23"/>
        <end position="152"/>
    </location>
</feature>
<dbReference type="EMBL" id="JAYGIE010000004">
    <property type="protein sequence ID" value="MEA5476342.1"/>
    <property type="molecule type" value="Genomic_DNA"/>
</dbReference>
<dbReference type="Gene3D" id="2.160.20.80">
    <property type="entry name" value="E3 ubiquitin-protein ligase SopA"/>
    <property type="match status" value="1"/>
</dbReference>
<evidence type="ECO:0000313" key="4">
    <source>
        <dbReference type="Proteomes" id="UP001301388"/>
    </source>
</evidence>
<keyword evidence="2" id="KW-0732">Signal</keyword>
<comment type="caution">
    <text evidence="3">The sequence shown here is derived from an EMBL/GenBank/DDBJ whole genome shotgun (WGS) entry which is preliminary data.</text>
</comment>
<dbReference type="SUPFAM" id="SSF141571">
    <property type="entry name" value="Pentapeptide repeat-like"/>
    <property type="match status" value="1"/>
</dbReference>
<dbReference type="Proteomes" id="UP001301388">
    <property type="component" value="Unassembled WGS sequence"/>
</dbReference>
<dbReference type="RefSeq" id="WP_323259359.1">
    <property type="nucleotide sequence ID" value="NZ_JAYGIE010000004.1"/>
</dbReference>